<organism evidence="2 3">
    <name type="scientific">Elongatibacter sediminis</name>
    <dbReference type="NCBI Taxonomy" id="3119006"/>
    <lineage>
        <taxon>Bacteria</taxon>
        <taxon>Pseudomonadati</taxon>
        <taxon>Pseudomonadota</taxon>
        <taxon>Gammaproteobacteria</taxon>
        <taxon>Chromatiales</taxon>
        <taxon>Wenzhouxiangellaceae</taxon>
        <taxon>Elongatibacter</taxon>
    </lineage>
</organism>
<protein>
    <submittedName>
        <fullName evidence="2">Uncharacterized protein</fullName>
    </submittedName>
</protein>
<dbReference type="EMBL" id="JAZHOG010000001">
    <property type="protein sequence ID" value="MEJ8566116.1"/>
    <property type="molecule type" value="Genomic_DNA"/>
</dbReference>
<evidence type="ECO:0000313" key="3">
    <source>
        <dbReference type="Proteomes" id="UP001359886"/>
    </source>
</evidence>
<feature type="compositionally biased region" description="Acidic residues" evidence="1">
    <location>
        <begin position="269"/>
        <end position="287"/>
    </location>
</feature>
<feature type="region of interest" description="Disordered" evidence="1">
    <location>
        <begin position="68"/>
        <end position="90"/>
    </location>
</feature>
<accession>A0AAW9R9U4</accession>
<feature type="region of interest" description="Disordered" evidence="1">
    <location>
        <begin position="267"/>
        <end position="287"/>
    </location>
</feature>
<dbReference type="RefSeq" id="WP_354693440.1">
    <property type="nucleotide sequence ID" value="NZ_JAZHOG010000001.1"/>
</dbReference>
<evidence type="ECO:0000313" key="2">
    <source>
        <dbReference type="EMBL" id="MEJ8566116.1"/>
    </source>
</evidence>
<reference evidence="2 3" key="1">
    <citation type="submission" date="2024-02" db="EMBL/GenBank/DDBJ databases">
        <title>A novel Wenzhouxiangellaceae bacterium, isolated from coastal sediments.</title>
        <authorList>
            <person name="Du Z.-J."/>
            <person name="Ye Y.-Q."/>
            <person name="Zhang X.-Y."/>
        </authorList>
    </citation>
    <scope>NUCLEOTIDE SEQUENCE [LARGE SCALE GENOMIC DNA]</scope>
    <source>
        <strain evidence="2 3">CH-27</strain>
    </source>
</reference>
<comment type="caution">
    <text evidence="2">The sequence shown here is derived from an EMBL/GenBank/DDBJ whole genome shotgun (WGS) entry which is preliminary data.</text>
</comment>
<sequence length="287" mass="33179">MAFAAVLLSPVAALAEEDYAEEIQRMRELGLQYDSAWEMYQAMKEKANGGQPMTWPNLPDWSGVYTRTKGGTAFDPDGPPQGEPPSTAKFTPEYHAKMMKTVEDRKRGVEYDPLSQCIPPGYPRWLDMPFLREFIPTPDQTWMFAEAFNSMRRIYTDGRDHIPEEDRYPTENGDSIGFWDGQKLVTHTNQLMAHMYERAQGFYTEQVESVEIWEKIDDATLVGHVWVFDPPALEEPWYTRQSYTKLANDDKFLRIRHWACKGNPNNDVVETEEGGSDFSDFDFIEND</sequence>
<dbReference type="Proteomes" id="UP001359886">
    <property type="component" value="Unassembled WGS sequence"/>
</dbReference>
<evidence type="ECO:0000256" key="1">
    <source>
        <dbReference type="SAM" id="MobiDB-lite"/>
    </source>
</evidence>
<gene>
    <name evidence="2" type="ORF">V3330_00655</name>
</gene>
<dbReference type="AlphaFoldDB" id="A0AAW9R9U4"/>
<keyword evidence="3" id="KW-1185">Reference proteome</keyword>
<proteinExistence type="predicted"/>
<name>A0AAW9R9U4_9GAMM</name>